<gene>
    <name evidence="3" type="primary">tssA</name>
    <name evidence="3" type="ORF">H9854_03805</name>
</gene>
<name>A0A9D1WLZ0_9GAMM</name>
<dbReference type="Proteomes" id="UP000824248">
    <property type="component" value="Unassembled WGS sequence"/>
</dbReference>
<dbReference type="PANTHER" id="PTHR37024:SF3">
    <property type="entry name" value="TYPE VI SECRETION SYSTEM PROTEIN TSSA"/>
    <property type="match status" value="1"/>
</dbReference>
<reference evidence="3" key="1">
    <citation type="journal article" date="2021" name="PeerJ">
        <title>Extensive microbial diversity within the chicken gut microbiome revealed by metagenomics and culture.</title>
        <authorList>
            <person name="Gilroy R."/>
            <person name="Ravi A."/>
            <person name="Getino M."/>
            <person name="Pursley I."/>
            <person name="Horton D.L."/>
            <person name="Alikhan N.F."/>
            <person name="Baker D."/>
            <person name="Gharbi K."/>
            <person name="Hall N."/>
            <person name="Watson M."/>
            <person name="Adriaenssens E.M."/>
            <person name="Foster-Nyarko E."/>
            <person name="Jarju S."/>
            <person name="Secka A."/>
            <person name="Antonio M."/>
            <person name="Oren A."/>
            <person name="Chaudhuri R.R."/>
            <person name="La Ragione R."/>
            <person name="Hildebrand F."/>
            <person name="Pallen M.J."/>
        </authorList>
    </citation>
    <scope>NUCLEOTIDE SEQUENCE</scope>
    <source>
        <strain evidence="3">1193</strain>
    </source>
</reference>
<dbReference type="PANTHER" id="PTHR37024">
    <property type="entry name" value="TYPE VI SECRETION SYSTEM DUF2094 AND IMPA-RELATED DOMAIN PROTEIN"/>
    <property type="match status" value="1"/>
</dbReference>
<proteinExistence type="predicted"/>
<evidence type="ECO:0000256" key="1">
    <source>
        <dbReference type="SAM" id="MobiDB-lite"/>
    </source>
</evidence>
<evidence type="ECO:0000259" key="2">
    <source>
        <dbReference type="Pfam" id="PF06812"/>
    </source>
</evidence>
<dbReference type="AlphaFoldDB" id="A0A9D1WLZ0"/>
<dbReference type="NCBIfam" id="TIGR03362">
    <property type="entry name" value="VI_chp_7"/>
    <property type="match status" value="1"/>
</dbReference>
<dbReference type="InterPro" id="IPR017739">
    <property type="entry name" value="T6SS-assoc_VCA0119"/>
</dbReference>
<sequence length="484" mass="53886">MRIVNETQLEAVLAALPPEGVGVPVDGSSDYAWLDEEMMKAGSLRHGEVDWQGAEARAVRLLSEEGKDLQVLGHLLHCLQQGGDGVRFTLSLRLLAGSIAQWWEHAYPYAGARGMRLRPRLFQQFIQRATVLLKTLDFDNAADEHRACEAALEALLTAVQARGLPDEPLRELQRQLRQTRPRHTALETQRDPVPSSAKEAATLHKPATETAASTPRLPEIRLEAGNERGNRQALLKMADFLNQQHPGDPLGYRLRRHAIWHVIQALPATRDGVRSELAPPSADRVAEYREVLTREPSAELWQRIEHSLAVSPYWLEGHRLSASTAERLGHPRCALAIHDEVSRFIERLPDIEALTFNDGSPFIDEATRLWLQTLPNGAGTGIQETGGDPWQEGLDEARERLAESGLQAALERLEQGLAKARAPRDIAYWRLASADLLRDAGLVALASQHYRAVREMLTGLGLEQWEPALLGRLDNITTTDRDEG</sequence>
<evidence type="ECO:0000313" key="3">
    <source>
        <dbReference type="EMBL" id="HIX61348.1"/>
    </source>
</evidence>
<evidence type="ECO:0000313" key="4">
    <source>
        <dbReference type="Proteomes" id="UP000824248"/>
    </source>
</evidence>
<reference evidence="3" key="2">
    <citation type="submission" date="2021-04" db="EMBL/GenBank/DDBJ databases">
        <authorList>
            <person name="Gilroy R."/>
        </authorList>
    </citation>
    <scope>NUCLEOTIDE SEQUENCE</scope>
    <source>
        <strain evidence="3">1193</strain>
    </source>
</reference>
<feature type="domain" description="ImpA N-terminal" evidence="2">
    <location>
        <begin position="21"/>
        <end position="125"/>
    </location>
</feature>
<dbReference type="Pfam" id="PF06812">
    <property type="entry name" value="ImpA_N"/>
    <property type="match status" value="1"/>
</dbReference>
<accession>A0A9D1WLZ0</accession>
<feature type="region of interest" description="Disordered" evidence="1">
    <location>
        <begin position="176"/>
        <end position="213"/>
    </location>
</feature>
<dbReference type="InterPro" id="IPR010657">
    <property type="entry name" value="ImpA_N"/>
</dbReference>
<dbReference type="Pfam" id="PF16989">
    <property type="entry name" value="T6SS_VasJ"/>
    <property type="match status" value="1"/>
</dbReference>
<dbReference type="EMBL" id="DXFC01000109">
    <property type="protein sequence ID" value="HIX61348.1"/>
    <property type="molecule type" value="Genomic_DNA"/>
</dbReference>
<protein>
    <submittedName>
        <fullName evidence="3">Type VI secretion system protein TssA</fullName>
    </submittedName>
</protein>
<comment type="caution">
    <text evidence="3">The sequence shown here is derived from an EMBL/GenBank/DDBJ whole genome shotgun (WGS) entry which is preliminary data.</text>
</comment>
<organism evidence="3 4">
    <name type="scientific">Candidatus Halomonas stercoripullorum</name>
    <dbReference type="NCBI Taxonomy" id="2838617"/>
    <lineage>
        <taxon>Bacteria</taxon>
        <taxon>Pseudomonadati</taxon>
        <taxon>Pseudomonadota</taxon>
        <taxon>Gammaproteobacteria</taxon>
        <taxon>Oceanospirillales</taxon>
        <taxon>Halomonadaceae</taxon>
        <taxon>Halomonas</taxon>
    </lineage>
</organism>